<feature type="region of interest" description="Disordered" evidence="1">
    <location>
        <begin position="75"/>
        <end position="179"/>
    </location>
</feature>
<dbReference type="EMBL" id="JANPWB010000009">
    <property type="protein sequence ID" value="KAJ1152805.1"/>
    <property type="molecule type" value="Genomic_DNA"/>
</dbReference>
<feature type="compositionally biased region" description="Basic and acidic residues" evidence="1">
    <location>
        <begin position="165"/>
        <end position="179"/>
    </location>
</feature>
<gene>
    <name evidence="2" type="ORF">NDU88_005580</name>
</gene>
<evidence type="ECO:0000256" key="1">
    <source>
        <dbReference type="SAM" id="MobiDB-lite"/>
    </source>
</evidence>
<evidence type="ECO:0000313" key="2">
    <source>
        <dbReference type="EMBL" id="KAJ1152805.1"/>
    </source>
</evidence>
<feature type="compositionally biased region" description="Basic residues" evidence="1">
    <location>
        <begin position="75"/>
        <end position="84"/>
    </location>
</feature>
<dbReference type="AlphaFoldDB" id="A0AAV7RLG5"/>
<name>A0AAV7RLG5_PLEWA</name>
<evidence type="ECO:0000313" key="3">
    <source>
        <dbReference type="Proteomes" id="UP001066276"/>
    </source>
</evidence>
<sequence length="179" mass="18919">MRSGPRTPIATRAAKSRWRLNLRCPAGPGAWCWPVDAAAPSEVVAGDAEGAWAGLPGLSPLQAEERCCRHGRLRTGRCGRRGGRLGRAPTSGPPGGLRNSAASKEDPPGGPCPTNQVRDRSDRTGHPRSRRLTPGTWGETGSGPPRKLSGPRDPAPERSGSPLGERGEETRDSASEQEH</sequence>
<comment type="caution">
    <text evidence="2">The sequence shown here is derived from an EMBL/GenBank/DDBJ whole genome shotgun (WGS) entry which is preliminary data.</text>
</comment>
<reference evidence="2" key="1">
    <citation type="journal article" date="2022" name="bioRxiv">
        <title>Sequencing and chromosome-scale assembly of the giantPleurodeles waltlgenome.</title>
        <authorList>
            <person name="Brown T."/>
            <person name="Elewa A."/>
            <person name="Iarovenko S."/>
            <person name="Subramanian E."/>
            <person name="Araus A.J."/>
            <person name="Petzold A."/>
            <person name="Susuki M."/>
            <person name="Suzuki K.-i.T."/>
            <person name="Hayashi T."/>
            <person name="Toyoda A."/>
            <person name="Oliveira C."/>
            <person name="Osipova E."/>
            <person name="Leigh N.D."/>
            <person name="Simon A."/>
            <person name="Yun M.H."/>
        </authorList>
    </citation>
    <scope>NUCLEOTIDE SEQUENCE</scope>
    <source>
        <strain evidence="2">20211129_DDA</strain>
        <tissue evidence="2">Liver</tissue>
    </source>
</reference>
<keyword evidence="3" id="KW-1185">Reference proteome</keyword>
<protein>
    <submittedName>
        <fullName evidence="2">Uncharacterized protein</fullName>
    </submittedName>
</protein>
<proteinExistence type="predicted"/>
<accession>A0AAV7RLG5</accession>
<organism evidence="2 3">
    <name type="scientific">Pleurodeles waltl</name>
    <name type="common">Iberian ribbed newt</name>
    <dbReference type="NCBI Taxonomy" id="8319"/>
    <lineage>
        <taxon>Eukaryota</taxon>
        <taxon>Metazoa</taxon>
        <taxon>Chordata</taxon>
        <taxon>Craniata</taxon>
        <taxon>Vertebrata</taxon>
        <taxon>Euteleostomi</taxon>
        <taxon>Amphibia</taxon>
        <taxon>Batrachia</taxon>
        <taxon>Caudata</taxon>
        <taxon>Salamandroidea</taxon>
        <taxon>Salamandridae</taxon>
        <taxon>Pleurodelinae</taxon>
        <taxon>Pleurodeles</taxon>
    </lineage>
</organism>
<dbReference type="Proteomes" id="UP001066276">
    <property type="component" value="Chromosome 5"/>
</dbReference>